<sequence>MASTPDTPGRPGRPVRPPSLLDALLPLGALVILIGGALVLFGLDALDGPIQVALVLCCMVAALIALKNGNSLPAIQRAEQSALSSISSAIFILLAVGALIGTWNMSGTIPTLVYYGLQVLSPGWYYAATALICGVIAMSIGSSWTTAGTIGVGLVGVAIMLGVSPAITAGAVISGAYLGDKLSPLSETTVLTAQLVKVDTYRHIRQQAWTSVPAFGIAVVVFVVLGLARGPQPGAAQTASVDLHELGEIFHITPLNLLPLVLLGFLSIKRVPASIALLSSALFAGVLGAILQYRIVAGFVGDPSGGLVVVSLKGIWSAMATGFEKNSGVSDVDQLLSRGGMDSMLPTLWLIIGAVTFGTLLEEFGLISRLIDPILHAARGTGRLYLTVAGSGIGLNIVAGDQYIALVLPARLFRSEFARRGLAPTNLSRLAADCGTVTSPLVPWNSCGAFMGAVLGVAVPRYLPFAVFCLASPLLTVLYGFTGFRINRIEATAEPVDPVAGQPPEPAAPDS</sequence>
<feature type="transmembrane region" description="Helical" evidence="9">
    <location>
        <begin position="208"/>
        <end position="228"/>
    </location>
</feature>
<comment type="similarity">
    <text evidence="8">Belongs to the NhaC Na(+)/H(+) (TC 2.A.35) antiporter family.</text>
</comment>
<dbReference type="RefSeq" id="WP_051802651.1">
    <property type="nucleotide sequence ID" value="NZ_AP023354.1"/>
</dbReference>
<feature type="transmembrane region" description="Helical" evidence="9">
    <location>
        <begin position="20"/>
        <end position="43"/>
    </location>
</feature>
<keyword evidence="2" id="KW-0813">Transport</keyword>
<feature type="transmembrane region" description="Helical" evidence="9">
    <location>
        <begin position="343"/>
        <end position="361"/>
    </location>
</feature>
<feature type="domain" description="Na+/H+ antiporter NhaC-like C-terminal" evidence="10">
    <location>
        <begin position="175"/>
        <end position="484"/>
    </location>
</feature>
<evidence type="ECO:0000256" key="3">
    <source>
        <dbReference type="ARBA" id="ARBA00022449"/>
    </source>
</evidence>
<proteinExistence type="inferred from homology"/>
<evidence type="ECO:0000256" key="9">
    <source>
        <dbReference type="SAM" id="Phobius"/>
    </source>
</evidence>
<feature type="transmembrane region" description="Helical" evidence="9">
    <location>
        <begin position="382"/>
        <end position="405"/>
    </location>
</feature>
<keyword evidence="12" id="KW-1185">Reference proteome</keyword>
<feature type="transmembrane region" description="Helical" evidence="9">
    <location>
        <begin position="152"/>
        <end position="178"/>
    </location>
</feature>
<dbReference type="NCBIfam" id="TIGR00931">
    <property type="entry name" value="antiport_nhaC"/>
    <property type="match status" value="1"/>
</dbReference>
<dbReference type="InterPro" id="IPR018461">
    <property type="entry name" value="Na/H_Antiport_NhaC-like_C"/>
</dbReference>
<evidence type="ECO:0000256" key="7">
    <source>
        <dbReference type="ARBA" id="ARBA00023136"/>
    </source>
</evidence>
<feature type="transmembrane region" description="Helical" evidence="9">
    <location>
        <begin position="274"/>
        <end position="293"/>
    </location>
</feature>
<evidence type="ECO:0000256" key="8">
    <source>
        <dbReference type="ARBA" id="ARBA00038435"/>
    </source>
</evidence>
<feature type="transmembrane region" description="Helical" evidence="9">
    <location>
        <begin position="49"/>
        <end position="69"/>
    </location>
</feature>
<comment type="subcellular location">
    <subcellularLocation>
        <location evidence="1">Cell membrane</location>
        <topology evidence="1">Multi-pass membrane protein</topology>
    </subcellularLocation>
</comment>
<keyword evidence="4" id="KW-1003">Cell membrane</keyword>
<feature type="transmembrane region" description="Helical" evidence="9">
    <location>
        <begin position="249"/>
        <end position="268"/>
    </location>
</feature>
<reference evidence="11" key="1">
    <citation type="submission" date="2020-08" db="EMBL/GenBank/DDBJ databases">
        <title>Whole genome shotgun sequence of Actinocatenispora sera NBRC 101916.</title>
        <authorList>
            <person name="Komaki H."/>
            <person name="Tamura T."/>
        </authorList>
    </citation>
    <scope>NUCLEOTIDE SEQUENCE</scope>
    <source>
        <strain evidence="11">NBRC 101916</strain>
    </source>
</reference>
<evidence type="ECO:0000259" key="10">
    <source>
        <dbReference type="Pfam" id="PF03553"/>
    </source>
</evidence>
<evidence type="ECO:0000256" key="4">
    <source>
        <dbReference type="ARBA" id="ARBA00022475"/>
    </source>
</evidence>
<dbReference type="GO" id="GO:0005886">
    <property type="term" value="C:plasma membrane"/>
    <property type="evidence" value="ECO:0007669"/>
    <property type="project" value="UniProtKB-SubCell"/>
</dbReference>
<keyword evidence="5 9" id="KW-0812">Transmembrane</keyword>
<organism evidence="11 12">
    <name type="scientific">Actinocatenispora sera</name>
    <dbReference type="NCBI Taxonomy" id="390989"/>
    <lineage>
        <taxon>Bacteria</taxon>
        <taxon>Bacillati</taxon>
        <taxon>Actinomycetota</taxon>
        <taxon>Actinomycetes</taxon>
        <taxon>Micromonosporales</taxon>
        <taxon>Micromonosporaceae</taxon>
        <taxon>Actinocatenispora</taxon>
    </lineage>
</organism>
<dbReference type="Proteomes" id="UP000680750">
    <property type="component" value="Chromosome"/>
</dbReference>
<evidence type="ECO:0000313" key="12">
    <source>
        <dbReference type="Proteomes" id="UP000680750"/>
    </source>
</evidence>
<evidence type="ECO:0000256" key="5">
    <source>
        <dbReference type="ARBA" id="ARBA00022692"/>
    </source>
</evidence>
<evidence type="ECO:0000256" key="1">
    <source>
        <dbReference type="ARBA" id="ARBA00004651"/>
    </source>
</evidence>
<accession>A0A810L3B0</accession>
<dbReference type="InterPro" id="IPR052180">
    <property type="entry name" value="NhaC_Na-H+_Antiporter"/>
</dbReference>
<name>A0A810L3B0_9ACTN</name>
<dbReference type="AlphaFoldDB" id="A0A810L3B0"/>
<dbReference type="PANTHER" id="PTHR33451:SF3">
    <property type="entry name" value="MALATE-2H(+)_NA(+)-LACTATE ANTIPORTER"/>
    <property type="match status" value="1"/>
</dbReference>
<feature type="transmembrane region" description="Helical" evidence="9">
    <location>
        <begin position="81"/>
        <end position="103"/>
    </location>
</feature>
<dbReference type="Pfam" id="PF03553">
    <property type="entry name" value="Na_H_antiporter"/>
    <property type="match status" value="1"/>
</dbReference>
<protein>
    <submittedName>
        <fullName evidence="11">Tyrosine transporter</fullName>
    </submittedName>
</protein>
<keyword evidence="7 9" id="KW-0472">Membrane</keyword>
<dbReference type="KEGG" id="aser:Asera_38250"/>
<feature type="transmembrane region" description="Helical" evidence="9">
    <location>
        <begin position="123"/>
        <end position="140"/>
    </location>
</feature>
<evidence type="ECO:0000313" key="11">
    <source>
        <dbReference type="EMBL" id="BCJ29717.1"/>
    </source>
</evidence>
<evidence type="ECO:0000256" key="2">
    <source>
        <dbReference type="ARBA" id="ARBA00022448"/>
    </source>
</evidence>
<feature type="transmembrane region" description="Helical" evidence="9">
    <location>
        <begin position="462"/>
        <end position="481"/>
    </location>
</feature>
<evidence type="ECO:0000256" key="6">
    <source>
        <dbReference type="ARBA" id="ARBA00022989"/>
    </source>
</evidence>
<dbReference type="InterPro" id="IPR004770">
    <property type="entry name" value="Na/H_antiport_NhaC"/>
</dbReference>
<gene>
    <name evidence="11" type="ORF">Asera_38250</name>
</gene>
<dbReference type="EMBL" id="AP023354">
    <property type="protein sequence ID" value="BCJ29717.1"/>
    <property type="molecule type" value="Genomic_DNA"/>
</dbReference>
<dbReference type="GO" id="GO:0015297">
    <property type="term" value="F:antiporter activity"/>
    <property type="evidence" value="ECO:0007669"/>
    <property type="project" value="UniProtKB-KW"/>
</dbReference>
<keyword evidence="6 9" id="KW-1133">Transmembrane helix</keyword>
<keyword evidence="3" id="KW-0050">Antiport</keyword>
<dbReference type="PANTHER" id="PTHR33451">
    <property type="entry name" value="MALATE-2H(+)/NA(+)-LACTATE ANTIPORTER"/>
    <property type="match status" value="1"/>
</dbReference>